<dbReference type="InterPro" id="IPR017871">
    <property type="entry name" value="ABC_transporter-like_CS"/>
</dbReference>
<evidence type="ECO:0000256" key="1">
    <source>
        <dbReference type="ARBA" id="ARBA00022741"/>
    </source>
</evidence>
<name>A0A371Z019_9PROT</name>
<gene>
    <name evidence="5" type="ORF">DY926_09470</name>
</gene>
<keyword evidence="2 5" id="KW-0067">ATP-binding</keyword>
<evidence type="ECO:0000313" key="5">
    <source>
        <dbReference type="EMBL" id="RFD19844.1"/>
    </source>
</evidence>
<dbReference type="EMBL" id="QUWV01000071">
    <property type="protein sequence ID" value="RFD19844.1"/>
    <property type="molecule type" value="Genomic_DNA"/>
</dbReference>
<dbReference type="InterPro" id="IPR003593">
    <property type="entry name" value="AAA+_ATPase"/>
</dbReference>
<accession>A0A371Z019</accession>
<evidence type="ECO:0000313" key="6">
    <source>
        <dbReference type="Proteomes" id="UP000262371"/>
    </source>
</evidence>
<sequence length="241" mass="26466">MNSGRGLQAAFRGGTGGFCYDVEFSAPTHGVTALFGPSGCGKSTILRCIAGLERAREGYCHFNGQIWQDSHRFVPTWERPIGFVFQDPSLFTHMSVRQNLLFGASGGTRAQQQSAFSETIAMLDLEPLLSRGVTHLSGGEKQRVAIGRALLRRPALLLMDEPLSALDQPRKQEILPYLRTLCRNASIPVVYISHDPDEIACLTDRVITLDSGHVTHRPTWDDRQAFTPRPSAAGPDVMMGT</sequence>
<dbReference type="SMART" id="SM00382">
    <property type="entry name" value="AAA"/>
    <property type="match status" value="1"/>
</dbReference>
<dbReference type="PROSITE" id="PS50893">
    <property type="entry name" value="ABC_TRANSPORTER_2"/>
    <property type="match status" value="1"/>
</dbReference>
<organism evidence="5 6">
    <name type="scientific">Komagataeibacter melaceti</name>
    <dbReference type="NCBI Taxonomy" id="2766577"/>
    <lineage>
        <taxon>Bacteria</taxon>
        <taxon>Pseudomonadati</taxon>
        <taxon>Pseudomonadota</taxon>
        <taxon>Alphaproteobacteria</taxon>
        <taxon>Acetobacterales</taxon>
        <taxon>Acetobacteraceae</taxon>
        <taxon>Komagataeibacter</taxon>
    </lineage>
</organism>
<dbReference type="GO" id="GO:0005524">
    <property type="term" value="F:ATP binding"/>
    <property type="evidence" value="ECO:0007669"/>
    <property type="project" value="UniProtKB-KW"/>
</dbReference>
<evidence type="ECO:0000256" key="2">
    <source>
        <dbReference type="ARBA" id="ARBA00022840"/>
    </source>
</evidence>
<dbReference type="PANTHER" id="PTHR43514">
    <property type="entry name" value="ABC TRANSPORTER I FAMILY MEMBER 10"/>
    <property type="match status" value="1"/>
</dbReference>
<feature type="domain" description="ABC transporter" evidence="4">
    <location>
        <begin position="4"/>
        <end position="236"/>
    </location>
</feature>
<keyword evidence="1" id="KW-0547">Nucleotide-binding</keyword>
<dbReference type="AlphaFoldDB" id="A0A371Z019"/>
<dbReference type="InterPro" id="IPR003439">
    <property type="entry name" value="ABC_transporter-like_ATP-bd"/>
</dbReference>
<dbReference type="OrthoDB" id="9802264at2"/>
<dbReference type="Proteomes" id="UP000262371">
    <property type="component" value="Unassembled WGS sequence"/>
</dbReference>
<evidence type="ECO:0000256" key="3">
    <source>
        <dbReference type="SAM" id="MobiDB-lite"/>
    </source>
</evidence>
<keyword evidence="6" id="KW-1185">Reference proteome</keyword>
<dbReference type="PANTHER" id="PTHR43514:SF10">
    <property type="entry name" value="MOLYBDENUM IMPORT ATP-BINDING PROTEIN MODC 2"/>
    <property type="match status" value="1"/>
</dbReference>
<dbReference type="SUPFAM" id="SSF52540">
    <property type="entry name" value="P-loop containing nucleoside triphosphate hydrolases"/>
    <property type="match status" value="1"/>
</dbReference>
<dbReference type="InterPro" id="IPR027417">
    <property type="entry name" value="P-loop_NTPase"/>
</dbReference>
<dbReference type="InterPro" id="IPR050334">
    <property type="entry name" value="Molybdenum_import_ModC"/>
</dbReference>
<comment type="caution">
    <text evidence="5">The sequence shown here is derived from an EMBL/GenBank/DDBJ whole genome shotgun (WGS) entry which is preliminary data.</text>
</comment>
<protein>
    <submittedName>
        <fullName evidence="5">ATP-binding cassette domain-containing protein</fullName>
    </submittedName>
</protein>
<feature type="region of interest" description="Disordered" evidence="3">
    <location>
        <begin position="220"/>
        <end position="241"/>
    </location>
</feature>
<dbReference type="GO" id="GO:0016887">
    <property type="term" value="F:ATP hydrolysis activity"/>
    <property type="evidence" value="ECO:0007669"/>
    <property type="project" value="InterPro"/>
</dbReference>
<dbReference type="Pfam" id="PF00005">
    <property type="entry name" value="ABC_tran"/>
    <property type="match status" value="1"/>
</dbReference>
<dbReference type="RefSeq" id="WP_116703151.1">
    <property type="nucleotide sequence ID" value="NZ_QUWV01000071.1"/>
</dbReference>
<dbReference type="PROSITE" id="PS00211">
    <property type="entry name" value="ABC_TRANSPORTER_1"/>
    <property type="match status" value="1"/>
</dbReference>
<dbReference type="Gene3D" id="3.40.50.300">
    <property type="entry name" value="P-loop containing nucleotide triphosphate hydrolases"/>
    <property type="match status" value="1"/>
</dbReference>
<reference evidence="5 6" key="1">
    <citation type="submission" date="2018-08" db="EMBL/GenBank/DDBJ databases">
        <title>Komagataeibacter sp. AV 382.</title>
        <authorList>
            <person name="Skraban J."/>
            <person name="Trcek J."/>
        </authorList>
    </citation>
    <scope>NUCLEOTIDE SEQUENCE [LARGE SCALE GENOMIC DNA]</scope>
    <source>
        <strain evidence="5 6">AV 382</strain>
    </source>
</reference>
<evidence type="ECO:0000259" key="4">
    <source>
        <dbReference type="PROSITE" id="PS50893"/>
    </source>
</evidence>
<proteinExistence type="predicted"/>